<organism evidence="1 2">
    <name type="scientific">Franconibacter pulveris</name>
    <dbReference type="NCBI Taxonomy" id="435910"/>
    <lineage>
        <taxon>Bacteria</taxon>
        <taxon>Pseudomonadati</taxon>
        <taxon>Pseudomonadota</taxon>
        <taxon>Gammaproteobacteria</taxon>
        <taxon>Enterobacterales</taxon>
        <taxon>Enterobacteriaceae</taxon>
        <taxon>Franconibacter</taxon>
    </lineage>
</organism>
<dbReference type="OrthoDB" id="6497321at2"/>
<protein>
    <submittedName>
        <fullName evidence="1">Glutamate racemase</fullName>
    </submittedName>
</protein>
<dbReference type="AlphaFoldDB" id="A0A0J8VJR2"/>
<dbReference type="RefSeq" id="WP_048888334.1">
    <property type="nucleotide sequence ID" value="NZ_LFEJ01000019.1"/>
</dbReference>
<proteinExistence type="predicted"/>
<dbReference type="Proteomes" id="UP000037315">
    <property type="component" value="Unassembled WGS sequence"/>
</dbReference>
<dbReference type="EMBL" id="LFEJ01000019">
    <property type="protein sequence ID" value="KMV33708.1"/>
    <property type="molecule type" value="Genomic_DNA"/>
</dbReference>
<comment type="caution">
    <text evidence="1">The sequence shown here is derived from an EMBL/GenBank/DDBJ whole genome shotgun (WGS) entry which is preliminary data.</text>
</comment>
<keyword evidence="2" id="KW-1185">Reference proteome</keyword>
<accession>A0A0J8VJR2</accession>
<dbReference type="PATRIC" id="fig|1656095.3.peg.4306"/>
<reference evidence="1 2" key="1">
    <citation type="submission" date="2015-06" db="EMBL/GenBank/DDBJ databases">
        <title>Genome sequencing of Cronobacter sp. strain DJ34 isolated from petroleum contaminated sludge of Duliajan Oil Fields, Assam, India.</title>
        <authorList>
            <person name="Pal S."/>
            <person name="Banerjee T.D."/>
            <person name="Roy A."/>
            <person name="Sar P."/>
            <person name="Kazy S.K."/>
        </authorList>
    </citation>
    <scope>NUCLEOTIDE SEQUENCE [LARGE SCALE GENOMIC DNA]</scope>
    <source>
        <strain evidence="1 2">DJ34</strain>
    </source>
</reference>
<evidence type="ECO:0000313" key="2">
    <source>
        <dbReference type="Proteomes" id="UP000037315"/>
    </source>
</evidence>
<evidence type="ECO:0000313" key="1">
    <source>
        <dbReference type="EMBL" id="KMV33708.1"/>
    </source>
</evidence>
<gene>
    <name evidence="1" type="ORF">ACH50_15330</name>
</gene>
<name>A0A0J8VJR2_9ENTR</name>
<sequence length="215" mass="22717">MKIACLHTAQSNVDVFEQAARDLNIPEGTLKHQVMAHLLAQAEAAGGMTSEIEKETIAALAELRTDADVVLLTCSTLGSAANYLAQDPGIVRVDLALAQEAAKAGEPIVVLCAAPTTIKPTAALFRAVAPKAPLAIELIPHAWETFKAGQMAEYFTLIAERAQQALDEGAGCVALAQASMTGAKNLLSHPKVLTSPHSALRREWTRLQAIFGTEA</sequence>
<dbReference type="STRING" id="1121863.GCA_000621185_01538"/>